<reference evidence="1" key="1">
    <citation type="journal article" date="1968" name="Nature">
        <title>Temperature sensitivity of cell growth in Escherichia coli associated with the temperature sensitive R(KM) factor.</title>
        <authorList>
            <person name="Terawaki Y."/>
            <person name="Kakizawa Y."/>
            <person name="Takayasu H."/>
            <person name="Yoshikawa M."/>
        </authorList>
    </citation>
    <scope>NUCLEOTIDE SEQUENCE</scope>
    <source>
        <strain evidence="1">UR-75</strain>
        <plasmid evidence="1">Rts1</plasmid>
    </source>
</reference>
<evidence type="ECO:0000313" key="1">
    <source>
        <dbReference type="EMBL" id="BAB93710.1"/>
    </source>
</evidence>
<reference evidence="1" key="6">
    <citation type="journal article" date="1988" name="Plasmid">
        <title>Nucleotide sequence and copy control function of the extension of the incI region (incI-b) of Rts 1.</title>
        <authorList>
            <person name="Nozue H."/>
            <person name="Tsuchiya K."/>
            <person name="Kamio Y."/>
        </authorList>
    </citation>
    <scope>NUCLEOTIDE SEQUENCE</scope>
    <source>
        <strain evidence="1">UR-75</strain>
        <plasmid evidence="1">Rts1</plasmid>
    </source>
</reference>
<proteinExistence type="predicted"/>
<reference evidence="1" key="4">
    <citation type="journal article" date="1985" name="J. Bacteriol.">
        <title>Organization of the Tn6-related kanamycin resistance transposon Tn2680 carrying two copies of IS26 and an IS903 variant, IS903. B.</title>
        <authorList>
            <person name="Mollet B."/>
            <person name="Clerget M."/>
            <person name="Meyer J."/>
            <person name="Iida S."/>
        </authorList>
    </citation>
    <scope>NUCLEOTIDE SEQUENCE</scope>
    <source>
        <strain evidence="1">UR-75</strain>
        <plasmid evidence="1">Rts1</plasmid>
    </source>
</reference>
<gene>
    <name evidence="1" type="primary">orf147</name>
</gene>
<dbReference type="AlphaFoldDB" id="Q8KK24"/>
<reference evidence="1" key="8">
    <citation type="journal article" date="1994" name="J. Mol. Biol.">
        <title>Molecular cloning and expression of a novel hydroxymethylcytosine-specific restriction enzyme (PvuRts1I) modulated by glucosylation of DNA.</title>
        <authorList>
            <person name="Janosi L."/>
            <person name="Yonemitsu H."/>
            <person name="Hong H."/>
            <person name="Kaji A."/>
        </authorList>
    </citation>
    <scope>NUCLEOTIDE SEQUENCE</scope>
    <source>
        <strain evidence="1">UR-75</strain>
        <plasmid evidence="1">Rts1</plasmid>
    </source>
</reference>
<geneLocation type="plasmid" evidence="1">
    <name>Rts1</name>
</geneLocation>
<reference evidence="1" key="7">
    <citation type="journal article" date="1991" name="J. Bacteriol.">
        <title>Three short fragments of Rts1 DNA are responsible for the temperature-sensitive growth phenotype (Tsg) of host bacteria.</title>
        <authorList>
            <person name="Mochida S."/>
            <person name="Tsuchiya H."/>
            <person name="Mori K."/>
            <person name="Kaji A."/>
        </authorList>
    </citation>
    <scope>NUCLEOTIDE SEQUENCE</scope>
    <source>
        <strain evidence="1">UR-75</strain>
        <plasmid evidence="1">Rts1</plasmid>
    </source>
</reference>
<name>Q8KK24_PROVU</name>
<sequence length="62" mass="7025">MGMCPERWLCREGGVISNMGLSSGYAAPRRDLPYVLRLIIVRDLHAFGIKACFPCNWGFLYC</sequence>
<reference evidence="1" key="2">
    <citation type="journal article" date="1983" name="J. Bacteriol.">
        <title>Nucleotide sequence of an incompatibility region of mini-Rts1 that contains five direct repeats.</title>
        <authorList>
            <person name="Kamio Y."/>
            <person name="Terawaki Y."/>
        </authorList>
    </citation>
    <scope>NUCLEOTIDE SEQUENCE</scope>
    <source>
        <strain evidence="1">UR-75</strain>
        <plasmid evidence="1">Rts1</plasmid>
    </source>
</reference>
<protein>
    <submittedName>
        <fullName evidence="1">Uncharacterized protein</fullName>
    </submittedName>
</protein>
<reference evidence="1" key="9">
    <citation type="journal article" date="1996" name="Biochem. Biophys. Res. Commun.">
        <title>A new plasmid-encoded proteic killer gene system: cloning, sequencing, and analyzing hig locus of plasmid Rts1.</title>
        <authorList>
            <person name="Tian Q.B."/>
            <person name="Ohnishi M."/>
            <person name="Tabuchi A."/>
            <person name="Terawaki Y."/>
        </authorList>
    </citation>
    <scope>NUCLEOTIDE SEQUENCE</scope>
    <source>
        <strain evidence="1">UR-75</strain>
        <plasmid evidence="1">Rts1</plasmid>
    </source>
</reference>
<organism evidence="1">
    <name type="scientific">Proteus vulgaris</name>
    <dbReference type="NCBI Taxonomy" id="585"/>
    <lineage>
        <taxon>Bacteria</taxon>
        <taxon>Pseudomonadati</taxon>
        <taxon>Pseudomonadota</taxon>
        <taxon>Gammaproteobacteria</taxon>
        <taxon>Enterobacterales</taxon>
        <taxon>Morganellaceae</taxon>
        <taxon>Proteus</taxon>
    </lineage>
</organism>
<reference evidence="1" key="5">
    <citation type="journal article" date="1988" name="J. Bacteriol.">
        <title>Nucleotide sequence of an Rts1 fragment causing temperature-dependent instability.</title>
        <authorList>
            <person name="Tanaka M."/>
            <person name="Okawa N."/>
            <person name="Mori K."/>
            <person name="Suyama Y."/>
            <person name="Kaji A."/>
        </authorList>
    </citation>
    <scope>NUCLEOTIDE SEQUENCE</scope>
    <source>
        <strain evidence="1">UR-75</strain>
        <plasmid evidence="1">Rts1</plasmid>
    </source>
</reference>
<reference evidence="1" key="10">
    <citation type="journal article" date="2002" name="J. Bacteriol.">
        <title>Complete nucleotide sequence of plasmid Rts1: implications for evolution of large plasmid Genomes.</title>
        <authorList>
            <person name="Murata T."/>
            <person name="Ohnishi M."/>
            <person name="Ara T."/>
            <person name="Kaneko J."/>
            <person name="Han C.-G."/>
            <person name="Li Y.F."/>
            <person name="Takashima K."/>
            <person name="Nojima H."/>
            <person name="Nakayama K."/>
            <person name="Kaji A."/>
            <person name="Kamio Y."/>
            <person name="Miki T."/>
            <person name="Mori H."/>
            <person name="Ohtsubo E."/>
            <person name="Terawaki Y."/>
            <person name="Hayashi T."/>
        </authorList>
    </citation>
    <scope>NUCLEOTIDE SEQUENCE</scope>
    <source>
        <strain evidence="1">UR-75</strain>
        <plasmid evidence="1">Rts1</plasmid>
    </source>
</reference>
<accession>Q8KK24</accession>
<dbReference type="EMBL" id="AP004237">
    <property type="protein sequence ID" value="BAB93710.1"/>
    <property type="molecule type" value="Genomic_DNA"/>
</dbReference>
<reference evidence="1" key="3">
    <citation type="journal article" date="1984" name="J. Bacteriol.">
        <title>Complete nucleotide sequence of mini-Rts1 and its copy mutant.</title>
        <authorList>
            <person name="Kamio Y."/>
            <person name="Tabuchi A."/>
            <person name="Itoh Y."/>
            <person name="Katagiri H."/>
            <person name="Terawaki Y."/>
        </authorList>
    </citation>
    <scope>NUCLEOTIDE SEQUENCE</scope>
    <source>
        <strain evidence="1">UR-75</strain>
        <plasmid evidence="1">Rts1</plasmid>
    </source>
</reference>
<keyword evidence="1" id="KW-0614">Plasmid</keyword>